<protein>
    <submittedName>
        <fullName evidence="1">Uncharacterized protein</fullName>
    </submittedName>
</protein>
<comment type="caution">
    <text evidence="1">The sequence shown here is derived from an EMBL/GenBank/DDBJ whole genome shotgun (WGS) entry which is preliminary data.</text>
</comment>
<evidence type="ECO:0000313" key="1">
    <source>
        <dbReference type="EMBL" id="KKL22716.1"/>
    </source>
</evidence>
<organism evidence="1">
    <name type="scientific">marine sediment metagenome</name>
    <dbReference type="NCBI Taxonomy" id="412755"/>
    <lineage>
        <taxon>unclassified sequences</taxon>
        <taxon>metagenomes</taxon>
        <taxon>ecological metagenomes</taxon>
    </lineage>
</organism>
<proteinExistence type="predicted"/>
<gene>
    <name evidence="1" type="ORF">LCGC14_2432670</name>
</gene>
<name>A0A0F9DYE7_9ZZZZ</name>
<dbReference type="AlphaFoldDB" id="A0A0F9DYE7"/>
<feature type="non-terminal residue" evidence="1">
    <location>
        <position position="1"/>
    </location>
</feature>
<reference evidence="1" key="1">
    <citation type="journal article" date="2015" name="Nature">
        <title>Complex archaea that bridge the gap between prokaryotes and eukaryotes.</title>
        <authorList>
            <person name="Spang A."/>
            <person name="Saw J.H."/>
            <person name="Jorgensen S.L."/>
            <person name="Zaremba-Niedzwiedzka K."/>
            <person name="Martijn J."/>
            <person name="Lind A.E."/>
            <person name="van Eijk R."/>
            <person name="Schleper C."/>
            <person name="Guy L."/>
            <person name="Ettema T.J."/>
        </authorList>
    </citation>
    <scope>NUCLEOTIDE SEQUENCE</scope>
</reference>
<dbReference type="EMBL" id="LAZR01037244">
    <property type="protein sequence ID" value="KKL22716.1"/>
    <property type="molecule type" value="Genomic_DNA"/>
</dbReference>
<accession>A0A0F9DYE7</accession>
<sequence length="184" mass="20965">ATSPSTPQAPKVNPLGASDRFRRRDALPGVVVLSNGTVIPGGVYTTRDKNWEVWVESEKRWRHIPPILVLSIQAVVVEEAMDNEWRWKEMGSDEKVFTGRKKPIRRFRWRFHLIDGSHVTGNVKGQPVWIEVDRKTKGPHVLHERSAGKYGQTLTDLVYVKRIVISRRAMEQARRAQPASAPAK</sequence>